<evidence type="ECO:0000259" key="5">
    <source>
        <dbReference type="Pfam" id="PF03088"/>
    </source>
</evidence>
<evidence type="ECO:0000313" key="6">
    <source>
        <dbReference type="EMBL" id="PSC76944.1"/>
    </source>
</evidence>
<keyword evidence="4" id="KW-0472">Membrane</keyword>
<evidence type="ECO:0000313" key="7">
    <source>
        <dbReference type="Proteomes" id="UP000239649"/>
    </source>
</evidence>
<protein>
    <submittedName>
        <fullName evidence="6">Gluconolactonase isoform A</fullName>
    </submittedName>
</protein>
<keyword evidence="3" id="KW-0325">Glycoprotein</keyword>
<dbReference type="Proteomes" id="UP000239649">
    <property type="component" value="Unassembled WGS sequence"/>
</dbReference>
<organism evidence="6 7">
    <name type="scientific">Micractinium conductrix</name>
    <dbReference type="NCBI Taxonomy" id="554055"/>
    <lineage>
        <taxon>Eukaryota</taxon>
        <taxon>Viridiplantae</taxon>
        <taxon>Chlorophyta</taxon>
        <taxon>core chlorophytes</taxon>
        <taxon>Trebouxiophyceae</taxon>
        <taxon>Chlorellales</taxon>
        <taxon>Chlorellaceae</taxon>
        <taxon>Chlorella clade</taxon>
        <taxon>Micractinium</taxon>
    </lineage>
</organism>
<feature type="transmembrane region" description="Helical" evidence="4">
    <location>
        <begin position="71"/>
        <end position="93"/>
    </location>
</feature>
<accession>A0A2P6VS80</accession>
<dbReference type="SUPFAM" id="SSF63829">
    <property type="entry name" value="Calcium-dependent phosphotriesterase"/>
    <property type="match status" value="1"/>
</dbReference>
<dbReference type="Gene3D" id="2.120.10.30">
    <property type="entry name" value="TolB, C-terminal domain"/>
    <property type="match status" value="1"/>
</dbReference>
<proteinExistence type="inferred from homology"/>
<evidence type="ECO:0000256" key="2">
    <source>
        <dbReference type="ARBA" id="ARBA00022553"/>
    </source>
</evidence>
<dbReference type="EMBL" id="LHPF02000001">
    <property type="protein sequence ID" value="PSC76944.1"/>
    <property type="molecule type" value="Genomic_DNA"/>
</dbReference>
<dbReference type="GO" id="GO:0016787">
    <property type="term" value="F:hydrolase activity"/>
    <property type="evidence" value="ECO:0007669"/>
    <property type="project" value="TreeGrafter"/>
</dbReference>
<comment type="similarity">
    <text evidence="1">Belongs to the strictosidine synthase family.</text>
</comment>
<dbReference type="InterPro" id="IPR011042">
    <property type="entry name" value="6-blade_b-propeller_TolB-like"/>
</dbReference>
<dbReference type="InterPro" id="IPR018119">
    <property type="entry name" value="Strictosidine_synth_cons-reg"/>
</dbReference>
<keyword evidence="4" id="KW-0812">Transmembrane</keyword>
<evidence type="ECO:0000256" key="4">
    <source>
        <dbReference type="SAM" id="Phobius"/>
    </source>
</evidence>
<evidence type="ECO:0000256" key="3">
    <source>
        <dbReference type="ARBA" id="ARBA00023180"/>
    </source>
</evidence>
<keyword evidence="2" id="KW-0597">Phosphoprotein</keyword>
<dbReference type="STRING" id="554055.A0A2P6VS80"/>
<comment type="caution">
    <text evidence="6">The sequence shown here is derived from an EMBL/GenBank/DDBJ whole genome shotgun (WGS) entry which is preliminary data.</text>
</comment>
<evidence type="ECO:0000256" key="1">
    <source>
        <dbReference type="ARBA" id="ARBA00009191"/>
    </source>
</evidence>
<reference evidence="6 7" key="1">
    <citation type="journal article" date="2018" name="Plant J.">
        <title>Genome sequences of Chlorella sorokiniana UTEX 1602 and Micractinium conductrix SAG 241.80: implications to maltose excretion by a green alga.</title>
        <authorList>
            <person name="Arriola M.B."/>
            <person name="Velmurugan N."/>
            <person name="Zhang Y."/>
            <person name="Plunkett M.H."/>
            <person name="Hondzo H."/>
            <person name="Barney B.M."/>
        </authorList>
    </citation>
    <scope>NUCLEOTIDE SEQUENCE [LARGE SCALE GENOMIC DNA]</scope>
    <source>
        <strain evidence="6 7">SAG 241.80</strain>
    </source>
</reference>
<dbReference type="PANTHER" id="PTHR10426:SF88">
    <property type="entry name" value="ADIPOCYTE PLASMA MEMBRANE-ASSOCIATED PROTEIN HEMOMUCIN-RELATED"/>
    <property type="match status" value="1"/>
</dbReference>
<dbReference type="Pfam" id="PF03088">
    <property type="entry name" value="Str_synth"/>
    <property type="match status" value="1"/>
</dbReference>
<keyword evidence="7" id="KW-1185">Reference proteome</keyword>
<dbReference type="AlphaFoldDB" id="A0A2P6VS80"/>
<feature type="transmembrane region" description="Helical" evidence="4">
    <location>
        <begin position="123"/>
        <end position="147"/>
    </location>
</feature>
<dbReference type="OrthoDB" id="5307922at2759"/>
<sequence>MWGWTGKRGGTPKAAAPAEQSRAVGHRLILVMTCLTCVEMAFAITILVLVTEELDEGRRCLLSDGPADMCGFSYAAAIIGILLCITQLFALLLKPTHRGDERDVPGRRASFSPTHLHRQCRPIWMTGLAAALAASFWLGYAITATVYAATVDNAPGGRFRVAVCALGWSSYICHALSFLLVVAAHRSGWKHEALSESVDYMIPTAIAFKERQAAAEAAKHAALPQGALARMSAAAVAALQRMSGGTGPAALGRTSMGAAPPVTVARTSVGAAPALGRSSVTSVASEILARPSMGPQPAVSSTEGDQALQLGGGEAWRLTEKAGRRARMRLVLPLLAAAIAALSRSALWCMPFPAPPAVPVPPAKRPTTPTSELAPNEALLRARQLFQGVAKPETPLVLPNGTAYVASSVTGQLLRSSVQQPDRREHVGWLAVPGGMVFHPDGYIIVCDFVKGLLAVDPSSGAVAMLSTRISDARLAPADADVAFCDDVDVSPMTGRIYFTDASRIPPIRRVGGGYDPLAASVLTALQGGATGRLLMYDPRTRITELLADGIWFANGVALSEDESYLLVAETFGQRLLRHWLTGPRAGSTEVFLEGLPGFPDGVSRAPGGASFWVALISTATPLVQRLPSSRLLRWVLAWVPASLQPAPTHVGLVAEVSAADGRVLRSLQDPGGVACHTLTSAVQVGGTLYMGSLATSHVCALDLPAS</sequence>
<name>A0A2P6VS80_9CHLO</name>
<feature type="transmembrane region" description="Helical" evidence="4">
    <location>
        <begin position="330"/>
        <end position="348"/>
    </location>
</feature>
<gene>
    <name evidence="6" type="primary">g591</name>
    <name evidence="6" type="ORF">C2E20_0591</name>
</gene>
<feature type="transmembrane region" description="Helical" evidence="4">
    <location>
        <begin position="28"/>
        <end position="51"/>
    </location>
</feature>
<feature type="transmembrane region" description="Helical" evidence="4">
    <location>
        <begin position="159"/>
        <end position="182"/>
    </location>
</feature>
<dbReference type="PANTHER" id="PTHR10426">
    <property type="entry name" value="STRICTOSIDINE SYNTHASE-RELATED"/>
    <property type="match status" value="1"/>
</dbReference>
<feature type="domain" description="Strictosidine synthase conserved region" evidence="5">
    <location>
        <begin position="486"/>
        <end position="583"/>
    </location>
</feature>
<dbReference type="GO" id="GO:0012505">
    <property type="term" value="C:endomembrane system"/>
    <property type="evidence" value="ECO:0007669"/>
    <property type="project" value="TreeGrafter"/>
</dbReference>
<keyword evidence="4" id="KW-1133">Transmembrane helix</keyword>